<evidence type="ECO:0000313" key="3">
    <source>
        <dbReference type="EMBL" id="GIE65185.1"/>
    </source>
</evidence>
<dbReference type="InterPro" id="IPR036457">
    <property type="entry name" value="PPM-type-like_dom_sf"/>
</dbReference>
<organism evidence="3 4">
    <name type="scientific">Actinoplanes palleronii</name>
    <dbReference type="NCBI Taxonomy" id="113570"/>
    <lineage>
        <taxon>Bacteria</taxon>
        <taxon>Bacillati</taxon>
        <taxon>Actinomycetota</taxon>
        <taxon>Actinomycetes</taxon>
        <taxon>Micromonosporales</taxon>
        <taxon>Micromonosporaceae</taxon>
        <taxon>Actinoplanes</taxon>
    </lineage>
</organism>
<name>A0ABQ4B4I5_9ACTN</name>
<dbReference type="EMBL" id="BOMS01000016">
    <property type="protein sequence ID" value="GIE65185.1"/>
    <property type="molecule type" value="Genomic_DNA"/>
</dbReference>
<feature type="domain" description="PPM-type phosphatase" evidence="2">
    <location>
        <begin position="104"/>
        <end position="332"/>
    </location>
</feature>
<dbReference type="InterPro" id="IPR001932">
    <property type="entry name" value="PPM-type_phosphatase-like_dom"/>
</dbReference>
<feature type="compositionally biased region" description="Basic and acidic residues" evidence="1">
    <location>
        <begin position="369"/>
        <end position="383"/>
    </location>
</feature>
<dbReference type="RefSeq" id="WP_203824244.1">
    <property type="nucleotide sequence ID" value="NZ_BAAATY010000008.1"/>
</dbReference>
<feature type="compositionally biased region" description="Basic and acidic residues" evidence="1">
    <location>
        <begin position="14"/>
        <end position="32"/>
    </location>
</feature>
<feature type="region of interest" description="Disordered" evidence="1">
    <location>
        <begin position="362"/>
        <end position="406"/>
    </location>
</feature>
<proteinExistence type="predicted"/>
<dbReference type="Pfam" id="PF13672">
    <property type="entry name" value="PP2C_2"/>
    <property type="match status" value="1"/>
</dbReference>
<dbReference type="Gene3D" id="3.60.40.10">
    <property type="entry name" value="PPM-type phosphatase domain"/>
    <property type="match status" value="1"/>
</dbReference>
<reference evidence="3 4" key="1">
    <citation type="submission" date="2021-01" db="EMBL/GenBank/DDBJ databases">
        <title>Whole genome shotgun sequence of Actinoplanes palleronii NBRC 14916.</title>
        <authorList>
            <person name="Komaki H."/>
            <person name="Tamura T."/>
        </authorList>
    </citation>
    <scope>NUCLEOTIDE SEQUENCE [LARGE SCALE GENOMIC DNA]</scope>
    <source>
        <strain evidence="3 4">NBRC 14916</strain>
    </source>
</reference>
<sequence>MTDEQGRPPPTKTPADRERPLPETTADRERPLLETTDEPTIGYDEQGRPPPWARHDNRRWVVGDPGRQPAIRARVPRMFRTPPPDIVIDGAEAGHLTFRATSVRGAGHQERGEPRQDAYAVRFTRDQRWLAGCVADGVSAAKRSHEAAAVICEIVAQSLIDHLVADPPPPGAAGWAAELPWSPTVTAANDAVADLARPFLTKTTTAGPETTAPPALTFEQVRAVMSATALAFAVETEPAPNGGHRAMLANLSGDSAAFLLTGGAWLPLTAVKNDGAAIFSSGVRSLPADVRVAPNAFYLFPGQVLLVMTDGLGDPFGSGAGSVADFLRTRWAAPPDPLAFAQQVAFLRKSFTDDRTAVVLWPATPAARDPARKPGPHPDDQDTGRNAGPHTGARDAARHPGPDADE</sequence>
<dbReference type="SUPFAM" id="SSF81606">
    <property type="entry name" value="PP2C-like"/>
    <property type="match status" value="1"/>
</dbReference>
<keyword evidence="4" id="KW-1185">Reference proteome</keyword>
<gene>
    <name evidence="3" type="ORF">Apa02nite_012930</name>
</gene>
<evidence type="ECO:0000313" key="4">
    <source>
        <dbReference type="Proteomes" id="UP000624709"/>
    </source>
</evidence>
<dbReference type="Proteomes" id="UP000624709">
    <property type="component" value="Unassembled WGS sequence"/>
</dbReference>
<accession>A0ABQ4B4I5</accession>
<feature type="compositionally biased region" description="Basic and acidic residues" evidence="1">
    <location>
        <begin position="392"/>
        <end position="406"/>
    </location>
</feature>
<feature type="region of interest" description="Disordered" evidence="1">
    <location>
        <begin position="1"/>
        <end position="58"/>
    </location>
</feature>
<protein>
    <recommendedName>
        <fullName evidence="2">PPM-type phosphatase domain-containing protein</fullName>
    </recommendedName>
</protein>
<evidence type="ECO:0000259" key="2">
    <source>
        <dbReference type="Pfam" id="PF13672"/>
    </source>
</evidence>
<evidence type="ECO:0000256" key="1">
    <source>
        <dbReference type="SAM" id="MobiDB-lite"/>
    </source>
</evidence>
<comment type="caution">
    <text evidence="3">The sequence shown here is derived from an EMBL/GenBank/DDBJ whole genome shotgun (WGS) entry which is preliminary data.</text>
</comment>